<dbReference type="Proteomes" id="UP000235914">
    <property type="component" value="Unassembled WGS sequence"/>
</dbReference>
<comment type="caution">
    <text evidence="3">The sequence shown here is derived from an EMBL/GenBank/DDBJ whole genome shotgun (WGS) entry which is preliminary data.</text>
</comment>
<dbReference type="AlphaFoldDB" id="A0AAP8NJH9"/>
<keyword evidence="2" id="KW-1133">Transmembrane helix</keyword>
<dbReference type="RefSeq" id="WP_102736162.1">
    <property type="nucleotide sequence ID" value="NZ_PJKN01000008.1"/>
</dbReference>
<reference evidence="3 4" key="1">
    <citation type="journal article" date="2017" name="BMC Genomics">
        <title>Genome sequencing of 39 Akkermansia muciniphila isolates reveals its population structure, genomic and functional diverisity, and global distribution in mammalian gut microbiotas.</title>
        <authorList>
            <person name="Guo X."/>
            <person name="Li S."/>
            <person name="Zhang J."/>
            <person name="Wu F."/>
            <person name="Li X."/>
            <person name="Wu D."/>
            <person name="Zhang M."/>
            <person name="Ou Z."/>
            <person name="Jie Z."/>
            <person name="Yan Q."/>
            <person name="Li P."/>
            <person name="Yi J."/>
            <person name="Peng Y."/>
        </authorList>
    </citation>
    <scope>NUCLEOTIDE SEQUENCE [LARGE SCALE GENOMIC DNA]</scope>
    <source>
        <strain evidence="3 4">GP43</strain>
    </source>
</reference>
<evidence type="ECO:0000256" key="1">
    <source>
        <dbReference type="SAM" id="MobiDB-lite"/>
    </source>
</evidence>
<feature type="region of interest" description="Disordered" evidence="1">
    <location>
        <begin position="134"/>
        <end position="156"/>
    </location>
</feature>
<evidence type="ECO:0000313" key="3">
    <source>
        <dbReference type="EMBL" id="PNC53351.1"/>
    </source>
</evidence>
<dbReference type="EMBL" id="PJKN01000008">
    <property type="protein sequence ID" value="PNC53351.1"/>
    <property type="molecule type" value="Genomic_DNA"/>
</dbReference>
<gene>
    <name evidence="3" type="ORF">CXU09_11700</name>
</gene>
<proteinExistence type="predicted"/>
<name>A0AAP8NJH9_9BACT</name>
<protein>
    <submittedName>
        <fullName evidence="3">Uncharacterized protein</fullName>
    </submittedName>
</protein>
<evidence type="ECO:0000313" key="4">
    <source>
        <dbReference type="Proteomes" id="UP000235914"/>
    </source>
</evidence>
<accession>A0AAP8NJH9</accession>
<keyword evidence="2" id="KW-0812">Transmembrane</keyword>
<organism evidence="3 4">
    <name type="scientific">Akkermansia muciniphila</name>
    <dbReference type="NCBI Taxonomy" id="239935"/>
    <lineage>
        <taxon>Bacteria</taxon>
        <taxon>Pseudomonadati</taxon>
        <taxon>Verrucomicrobiota</taxon>
        <taxon>Verrucomicrobiia</taxon>
        <taxon>Verrucomicrobiales</taxon>
        <taxon>Akkermansiaceae</taxon>
        <taxon>Akkermansia</taxon>
    </lineage>
</organism>
<evidence type="ECO:0000256" key="2">
    <source>
        <dbReference type="SAM" id="Phobius"/>
    </source>
</evidence>
<feature type="transmembrane region" description="Helical" evidence="2">
    <location>
        <begin position="79"/>
        <end position="101"/>
    </location>
</feature>
<sequence>MTTNHNHTEEIAKDMYNMYQSAISHAPKQTGWEDETPTVRQAWYHVADQALPIIGRHALQDVQNYLKDKATSSSGWKKALYWAASIIAAGLAVLGISSSLAGCGHDVTITPDHTEICKDGSCLVLDKNGQSITYRQNAPEPPASAEQAPVVIKQEK</sequence>
<keyword evidence="2" id="KW-0472">Membrane</keyword>